<dbReference type="EMBL" id="JUFZ01000030">
    <property type="protein sequence ID" value="KIC10198.1"/>
    <property type="molecule type" value="Genomic_DNA"/>
</dbReference>
<reference evidence="2 3" key="1">
    <citation type="submission" date="2014-12" db="EMBL/GenBank/DDBJ databases">
        <title>Genome sequence of Morococcus cerebrosus.</title>
        <authorList>
            <person name="Shin S.-K."/>
            <person name="Yi H."/>
        </authorList>
    </citation>
    <scope>NUCLEOTIDE SEQUENCE [LARGE SCALE GENOMIC DNA]</scope>
    <source>
        <strain evidence="2 3">CIP 81.93</strain>
    </source>
</reference>
<feature type="region of interest" description="Disordered" evidence="1">
    <location>
        <begin position="1"/>
        <end position="21"/>
    </location>
</feature>
<evidence type="ECO:0000313" key="3">
    <source>
        <dbReference type="Proteomes" id="UP000031390"/>
    </source>
</evidence>
<feature type="compositionally biased region" description="Basic residues" evidence="1">
    <location>
        <begin position="1"/>
        <end position="17"/>
    </location>
</feature>
<name>A0A0C1EN12_9NEIS</name>
<evidence type="ECO:0000313" key="2">
    <source>
        <dbReference type="EMBL" id="KIC10198.1"/>
    </source>
</evidence>
<proteinExistence type="predicted"/>
<evidence type="ECO:0000256" key="1">
    <source>
        <dbReference type="SAM" id="MobiDB-lite"/>
    </source>
</evidence>
<protein>
    <submittedName>
        <fullName evidence="2">Uncharacterized protein</fullName>
    </submittedName>
</protein>
<sequence length="43" mass="4768">MDCTHRAGKRQTARGRLKSACAAAFPDRPTIRYNSPIPAQPKE</sequence>
<dbReference type="AlphaFoldDB" id="A0A0C1EN12"/>
<dbReference type="Proteomes" id="UP000031390">
    <property type="component" value="Unassembled WGS sequence"/>
</dbReference>
<organism evidence="2 3">
    <name type="scientific">Morococcus cerebrosus</name>
    <dbReference type="NCBI Taxonomy" id="1056807"/>
    <lineage>
        <taxon>Bacteria</taxon>
        <taxon>Pseudomonadati</taxon>
        <taxon>Pseudomonadota</taxon>
        <taxon>Betaproteobacteria</taxon>
        <taxon>Neisseriales</taxon>
        <taxon>Neisseriaceae</taxon>
        <taxon>Morococcus</taxon>
    </lineage>
</organism>
<comment type="caution">
    <text evidence="2">The sequence shown here is derived from an EMBL/GenBank/DDBJ whole genome shotgun (WGS) entry which is preliminary data.</text>
</comment>
<accession>A0A0C1EN12</accession>
<gene>
    <name evidence="2" type="ORF">MCC93_07690</name>
</gene>